<reference evidence="1 2" key="1">
    <citation type="submission" date="2020-02" db="EMBL/GenBank/DDBJ databases">
        <title>Paraburkholderia simonii sp. nov. and Paraburkholderia youngii sp. nov. Brazilian and Mexican Mimosa-associated rhizobia.</title>
        <authorList>
            <person name="Mavima L."/>
            <person name="Beukes C.W."/>
            <person name="Chan W.Y."/>
            <person name="Palmer M."/>
            <person name="De Meyer S.E."/>
            <person name="James E.K."/>
            <person name="Venter S.N."/>
            <person name="Steenkamp E.T."/>
        </authorList>
    </citation>
    <scope>NUCLEOTIDE SEQUENCE [LARGE SCALE GENOMIC DNA]</scope>
    <source>
        <strain evidence="1 2">JPY169</strain>
    </source>
</reference>
<sequence>MNWLIIFAMAVTASNIGAKIVSPAPQDSPAKLAEALENVRIAQEQLEQSRQQIGTTVVQLQQTVDAHKSKHIYEWSALQQPIQQVTKHADALNATQQDLNRVAEALSSVSPRQGFFRHW</sequence>
<name>A0A7Y6K7N1_9BURK</name>
<protein>
    <submittedName>
        <fullName evidence="1">Uncharacterized protein</fullName>
    </submittedName>
</protein>
<dbReference type="Proteomes" id="UP000594380">
    <property type="component" value="Unassembled WGS sequence"/>
</dbReference>
<dbReference type="EMBL" id="JAALDK010000003">
    <property type="protein sequence ID" value="NUY05787.1"/>
    <property type="molecule type" value="Genomic_DNA"/>
</dbReference>
<dbReference type="AlphaFoldDB" id="A0A7Y6K7N1"/>
<organism evidence="1 2">
    <name type="scientific">Paraburkholderia youngii</name>
    <dbReference type="NCBI Taxonomy" id="2782701"/>
    <lineage>
        <taxon>Bacteria</taxon>
        <taxon>Pseudomonadati</taxon>
        <taxon>Pseudomonadota</taxon>
        <taxon>Betaproteobacteria</taxon>
        <taxon>Burkholderiales</taxon>
        <taxon>Burkholderiaceae</taxon>
        <taxon>Paraburkholderia</taxon>
    </lineage>
</organism>
<evidence type="ECO:0000313" key="1">
    <source>
        <dbReference type="EMBL" id="NUY05787.1"/>
    </source>
</evidence>
<comment type="caution">
    <text evidence="1">The sequence shown here is derived from an EMBL/GenBank/DDBJ whole genome shotgun (WGS) entry which is preliminary data.</text>
</comment>
<dbReference type="RefSeq" id="WP_176112272.1">
    <property type="nucleotide sequence ID" value="NZ_JAALDK010000003.1"/>
</dbReference>
<accession>A0A7Y6K7N1</accession>
<proteinExistence type="predicted"/>
<dbReference type="GeneID" id="301106630"/>
<evidence type="ECO:0000313" key="2">
    <source>
        <dbReference type="Proteomes" id="UP000594380"/>
    </source>
</evidence>
<gene>
    <name evidence="1" type="ORF">G5S42_40605</name>
</gene>